<dbReference type="Gene3D" id="3.40.50.1240">
    <property type="entry name" value="Phosphoglycerate mutase-like"/>
    <property type="match status" value="1"/>
</dbReference>
<feature type="active site" description="Proton donor/acceptor" evidence="1">
    <location>
        <position position="88"/>
    </location>
</feature>
<dbReference type="PANTHER" id="PTHR48100">
    <property type="entry name" value="BROAD-SPECIFICITY PHOSPHATASE YOR283W-RELATED"/>
    <property type="match status" value="1"/>
</dbReference>
<dbReference type="EMBL" id="MLCB01000216">
    <property type="protein sequence ID" value="OJI91807.1"/>
    <property type="molecule type" value="Genomic_DNA"/>
</dbReference>
<keyword evidence="4" id="KW-1185">Reference proteome</keyword>
<dbReference type="GO" id="GO:0005737">
    <property type="term" value="C:cytoplasm"/>
    <property type="evidence" value="ECO:0007669"/>
    <property type="project" value="TreeGrafter"/>
</dbReference>
<comment type="caution">
    <text evidence="3">The sequence shown here is derived from an EMBL/GenBank/DDBJ whole genome shotgun (WGS) entry which is preliminary data.</text>
</comment>
<evidence type="ECO:0000313" key="3">
    <source>
        <dbReference type="EMBL" id="OJI91807.1"/>
    </source>
</evidence>
<evidence type="ECO:0000313" key="4">
    <source>
        <dbReference type="Proteomes" id="UP000184514"/>
    </source>
</evidence>
<keyword evidence="3" id="KW-0378">Hydrolase</keyword>
<accession>A0A1L9NRC3</accession>
<dbReference type="PIRSF" id="PIRSF000709">
    <property type="entry name" value="6PFK_2-Ptase"/>
    <property type="match status" value="1"/>
</dbReference>
<name>A0A1L9NRC3_9RHOB</name>
<dbReference type="InterPro" id="IPR001345">
    <property type="entry name" value="PG/BPGM_mutase_AS"/>
</dbReference>
<evidence type="ECO:0000256" key="1">
    <source>
        <dbReference type="PIRSR" id="PIRSR613078-1"/>
    </source>
</evidence>
<evidence type="ECO:0000256" key="2">
    <source>
        <dbReference type="PIRSR" id="PIRSR613078-2"/>
    </source>
</evidence>
<dbReference type="AlphaFoldDB" id="A0A1L9NRC3"/>
<dbReference type="Proteomes" id="UP000184514">
    <property type="component" value="Unassembled WGS sequence"/>
</dbReference>
<sequence length="193" mass="21407">MPFQKFYLLRHGQTEWNVARRLQGRLDSELTQIGQAQALRQAEIMCPVLAKNPNLSILSSPQGRALTTAKIATNAQEFKIMTDPRLREISAGSWDGCYLADIEESHASLFNQARNPFELMFLAPDGEGASAVQTRCEDFLNQQSAPAMLVTHGATLCVLRGILRGLSFDDTLDLGHEQGCVYVIENGKETILR</sequence>
<protein>
    <submittedName>
        <fullName evidence="3">Putative phosphoserine phosphatase 2</fullName>
        <ecNumber evidence="3">3.1.3.3</ecNumber>
    </submittedName>
</protein>
<dbReference type="RefSeq" id="WP_072632458.1">
    <property type="nucleotide sequence ID" value="NZ_MLCB01000216.1"/>
</dbReference>
<dbReference type="CDD" id="cd07067">
    <property type="entry name" value="HP_PGM_like"/>
    <property type="match status" value="1"/>
</dbReference>
<organism evidence="3 4">
    <name type="scientific">Planktotalea frisia</name>
    <dbReference type="NCBI Taxonomy" id="696762"/>
    <lineage>
        <taxon>Bacteria</taxon>
        <taxon>Pseudomonadati</taxon>
        <taxon>Pseudomonadota</taxon>
        <taxon>Alphaproteobacteria</taxon>
        <taxon>Rhodobacterales</taxon>
        <taxon>Paracoccaceae</taxon>
        <taxon>Planktotalea</taxon>
    </lineage>
</organism>
<reference evidence="3 4" key="1">
    <citation type="submission" date="2016-10" db="EMBL/GenBank/DDBJ databases">
        <title>Genome sequence of Planktotalea frisia SH6-1.</title>
        <authorList>
            <person name="Poehlein A."/>
            <person name="Bakenhus I."/>
            <person name="Voget S."/>
            <person name="Brinkhoff T."/>
            <person name="Simon M."/>
        </authorList>
    </citation>
    <scope>NUCLEOTIDE SEQUENCE [LARGE SCALE GENOMIC DNA]</scope>
    <source>
        <strain evidence="3 4">SH6-1</strain>
    </source>
</reference>
<dbReference type="PANTHER" id="PTHR48100:SF59">
    <property type="entry name" value="ADENOSYLCOBALAMIN_ALPHA-RIBAZOLE PHOSPHATASE"/>
    <property type="match status" value="1"/>
</dbReference>
<feature type="binding site" evidence="2">
    <location>
        <begin position="10"/>
        <end position="17"/>
    </location>
    <ligand>
        <name>substrate</name>
    </ligand>
</feature>
<feature type="active site" description="Tele-phosphohistidine intermediate" evidence="1">
    <location>
        <position position="11"/>
    </location>
</feature>
<dbReference type="InterPro" id="IPR050275">
    <property type="entry name" value="PGM_Phosphatase"/>
</dbReference>
<dbReference type="InterPro" id="IPR013078">
    <property type="entry name" value="His_Pase_superF_clade-1"/>
</dbReference>
<dbReference type="SUPFAM" id="SSF53254">
    <property type="entry name" value="Phosphoglycerate mutase-like"/>
    <property type="match status" value="1"/>
</dbReference>
<feature type="binding site" evidence="2">
    <location>
        <position position="64"/>
    </location>
    <ligand>
        <name>substrate</name>
    </ligand>
</feature>
<dbReference type="GO" id="GO:0016791">
    <property type="term" value="F:phosphatase activity"/>
    <property type="evidence" value="ECO:0007669"/>
    <property type="project" value="TreeGrafter"/>
</dbReference>
<dbReference type="OrthoDB" id="9781415at2"/>
<dbReference type="Pfam" id="PF00300">
    <property type="entry name" value="His_Phos_1"/>
    <property type="match status" value="1"/>
</dbReference>
<dbReference type="STRING" id="696762.PFRI_39930"/>
<dbReference type="InterPro" id="IPR029033">
    <property type="entry name" value="His_PPase_superfam"/>
</dbReference>
<dbReference type="EC" id="3.1.3.3" evidence="3"/>
<proteinExistence type="predicted"/>
<gene>
    <name evidence="3" type="primary">pspB_2</name>
    <name evidence="3" type="ORF">PFRI_39930</name>
</gene>
<dbReference type="SMART" id="SM00855">
    <property type="entry name" value="PGAM"/>
    <property type="match status" value="1"/>
</dbReference>
<dbReference type="PROSITE" id="PS00175">
    <property type="entry name" value="PG_MUTASE"/>
    <property type="match status" value="1"/>
</dbReference>